<dbReference type="PROSITE" id="PS50893">
    <property type="entry name" value="ABC_TRANSPORTER_2"/>
    <property type="match status" value="2"/>
</dbReference>
<dbReference type="PANTHER" id="PTHR43776:SF7">
    <property type="entry name" value="D,D-DIPEPTIDE TRANSPORT ATP-BINDING PROTEIN DDPF-RELATED"/>
    <property type="match status" value="1"/>
</dbReference>
<dbReference type="PANTHER" id="PTHR43776">
    <property type="entry name" value="TRANSPORT ATP-BINDING PROTEIN"/>
    <property type="match status" value="1"/>
</dbReference>
<dbReference type="Pfam" id="PF08352">
    <property type="entry name" value="oligo_HPY"/>
    <property type="match status" value="2"/>
</dbReference>
<evidence type="ECO:0000256" key="1">
    <source>
        <dbReference type="ARBA" id="ARBA00005417"/>
    </source>
</evidence>
<proteinExistence type="inferred from homology"/>
<feature type="compositionally biased region" description="Low complexity" evidence="5">
    <location>
        <begin position="280"/>
        <end position="298"/>
    </location>
</feature>
<dbReference type="OrthoDB" id="2986442at2"/>
<dbReference type="NCBIfam" id="NF007739">
    <property type="entry name" value="PRK10419.1"/>
    <property type="match status" value="2"/>
</dbReference>
<comment type="similarity">
    <text evidence="1">Belongs to the ABC transporter superfamily.</text>
</comment>
<dbReference type="InterPro" id="IPR027417">
    <property type="entry name" value="P-loop_NTPase"/>
</dbReference>
<comment type="caution">
    <text evidence="7">The sequence shown here is derived from an EMBL/GenBank/DDBJ whole genome shotgun (WGS) entry which is preliminary data.</text>
</comment>
<dbReference type="NCBIfam" id="NF008453">
    <property type="entry name" value="PRK11308.1"/>
    <property type="match status" value="2"/>
</dbReference>
<dbReference type="GO" id="GO:0015833">
    <property type="term" value="P:peptide transport"/>
    <property type="evidence" value="ECO:0007669"/>
    <property type="project" value="InterPro"/>
</dbReference>
<feature type="region of interest" description="Disordered" evidence="5">
    <location>
        <begin position="553"/>
        <end position="572"/>
    </location>
</feature>
<evidence type="ECO:0000313" key="8">
    <source>
        <dbReference type="Proteomes" id="UP000253318"/>
    </source>
</evidence>
<evidence type="ECO:0000259" key="6">
    <source>
        <dbReference type="PROSITE" id="PS50893"/>
    </source>
</evidence>
<dbReference type="GO" id="GO:0016887">
    <property type="term" value="F:ATP hydrolysis activity"/>
    <property type="evidence" value="ECO:0007669"/>
    <property type="project" value="InterPro"/>
</dbReference>
<gene>
    <name evidence="7" type="ORF">DEF24_06350</name>
</gene>
<dbReference type="InterPro" id="IPR017871">
    <property type="entry name" value="ABC_transporter-like_CS"/>
</dbReference>
<evidence type="ECO:0000256" key="5">
    <source>
        <dbReference type="SAM" id="MobiDB-lite"/>
    </source>
</evidence>
<dbReference type="InterPro" id="IPR050319">
    <property type="entry name" value="ABC_transp_ATP-bind"/>
</dbReference>
<dbReference type="EMBL" id="QEIN01000034">
    <property type="protein sequence ID" value="RCV60700.1"/>
    <property type="molecule type" value="Genomic_DNA"/>
</dbReference>
<dbReference type="GO" id="GO:0055085">
    <property type="term" value="P:transmembrane transport"/>
    <property type="evidence" value="ECO:0007669"/>
    <property type="project" value="UniProtKB-ARBA"/>
</dbReference>
<organism evidence="7 8">
    <name type="scientific">Marinitenerispora sediminis</name>
    <dbReference type="NCBI Taxonomy" id="1931232"/>
    <lineage>
        <taxon>Bacteria</taxon>
        <taxon>Bacillati</taxon>
        <taxon>Actinomycetota</taxon>
        <taxon>Actinomycetes</taxon>
        <taxon>Streptosporangiales</taxon>
        <taxon>Nocardiopsidaceae</taxon>
        <taxon>Marinitenerispora</taxon>
    </lineage>
</organism>
<reference evidence="7 8" key="1">
    <citation type="submission" date="2018-04" db="EMBL/GenBank/DDBJ databases">
        <title>Novel actinobacteria from marine sediment.</title>
        <authorList>
            <person name="Ng Z.Y."/>
            <person name="Tan G.Y.A."/>
        </authorList>
    </citation>
    <scope>NUCLEOTIDE SEQUENCE [LARGE SCALE GENOMIC DNA]</scope>
    <source>
        <strain evidence="7 8">TPS81</strain>
    </source>
</reference>
<dbReference type="GO" id="GO:0005524">
    <property type="term" value="F:ATP binding"/>
    <property type="evidence" value="ECO:0007669"/>
    <property type="project" value="UniProtKB-KW"/>
</dbReference>
<keyword evidence="4 7" id="KW-0067">ATP-binding</keyword>
<feature type="domain" description="ABC transporter" evidence="6">
    <location>
        <begin position="303"/>
        <end position="547"/>
    </location>
</feature>
<protein>
    <submittedName>
        <fullName evidence="7">ABC transporter ATP-binding protein</fullName>
    </submittedName>
</protein>
<name>A0A368T8K9_9ACTN</name>
<evidence type="ECO:0000256" key="4">
    <source>
        <dbReference type="ARBA" id="ARBA00022840"/>
    </source>
</evidence>
<dbReference type="Pfam" id="PF00005">
    <property type="entry name" value="ABC_tran"/>
    <property type="match status" value="2"/>
</dbReference>
<evidence type="ECO:0000256" key="3">
    <source>
        <dbReference type="ARBA" id="ARBA00022741"/>
    </source>
</evidence>
<accession>A0A368T8K9</accession>
<evidence type="ECO:0000313" key="7">
    <source>
        <dbReference type="EMBL" id="RCV60700.1"/>
    </source>
</evidence>
<keyword evidence="8" id="KW-1185">Reference proteome</keyword>
<dbReference type="CDD" id="cd03257">
    <property type="entry name" value="ABC_NikE_OppD_transporters"/>
    <property type="match status" value="2"/>
</dbReference>
<dbReference type="InterPro" id="IPR013563">
    <property type="entry name" value="Oligopep_ABC_C"/>
</dbReference>
<dbReference type="SUPFAM" id="SSF52540">
    <property type="entry name" value="P-loop containing nucleoside triphosphate hydrolases"/>
    <property type="match status" value="2"/>
</dbReference>
<dbReference type="Proteomes" id="UP000253318">
    <property type="component" value="Unassembled WGS sequence"/>
</dbReference>
<dbReference type="RefSeq" id="WP_114397798.1">
    <property type="nucleotide sequence ID" value="NZ_QEIM01000048.1"/>
</dbReference>
<dbReference type="AlphaFoldDB" id="A0A368T8K9"/>
<dbReference type="InterPro" id="IPR003593">
    <property type="entry name" value="AAA+_ATPase"/>
</dbReference>
<dbReference type="Gene3D" id="3.40.50.300">
    <property type="entry name" value="P-loop containing nucleotide triphosphate hydrolases"/>
    <property type="match status" value="2"/>
</dbReference>
<keyword evidence="2" id="KW-0813">Transport</keyword>
<evidence type="ECO:0000256" key="2">
    <source>
        <dbReference type="ARBA" id="ARBA00022448"/>
    </source>
</evidence>
<sequence length="572" mass="60439">MTDTGTDDDLLLSVDGLDITFGRGRRAVHAVRGVSLRLRRGECLAIVGESGSGKSATARALAGLAGPAATVAARAWRLLGRNAARFTERDWRAVRGRGIGLVLQDALVSLDPLRTVGAEVAEPLRVHRILPRDRRAAEVVRLLDEAGVPEPGERAAQHPHELSGGLRQRALIASALAARPAVLVADEPTTALDVVVQDQVLRLLGGLRSDGLGLLLISHDLAVVARIADRIAVMHDGRIVEEGPTARILDRPAHPRTRALLAAVPGPTTRGRRLSDRAPARTAGPTPAEAAAPPHPDGGAAVLACEGVTKVFARAGHPARTAVRDVSLRLAAGEALGVVGESGSGKSTLALLAMGLLPPDSGTVTLEGRPWSGLPERARRPRRSAVQLVQQDPLGSFDPRYPVGRVLDEALRAAGERDRSRRRARAAALLAQVGLDEGHLRRRPLELSGGQRQRVAIARALAPRPRVLVCDEPVSALDASVQAQIIDLLTRLRRELGLALLFISHDLGVVHHLCDRVVVMHGGAVVEEGPVERVWRAPAHPHTERLLAAVPALPPGSAAGERPGPARLPGAT</sequence>
<dbReference type="PROSITE" id="PS00211">
    <property type="entry name" value="ABC_TRANSPORTER_1"/>
    <property type="match status" value="1"/>
</dbReference>
<dbReference type="SMART" id="SM00382">
    <property type="entry name" value="AAA"/>
    <property type="match status" value="2"/>
</dbReference>
<keyword evidence="3" id="KW-0547">Nucleotide-binding</keyword>
<dbReference type="InterPro" id="IPR003439">
    <property type="entry name" value="ABC_transporter-like_ATP-bd"/>
</dbReference>
<feature type="region of interest" description="Disordered" evidence="5">
    <location>
        <begin position="266"/>
        <end position="298"/>
    </location>
</feature>
<feature type="domain" description="ABC transporter" evidence="6">
    <location>
        <begin position="14"/>
        <end position="261"/>
    </location>
</feature>